<dbReference type="Gene3D" id="3.30.300.70">
    <property type="entry name" value="RimP-like superfamily, N-terminal"/>
    <property type="match status" value="1"/>
</dbReference>
<dbReference type="GO" id="GO:0006412">
    <property type="term" value="P:translation"/>
    <property type="evidence" value="ECO:0007669"/>
    <property type="project" value="TreeGrafter"/>
</dbReference>
<sequence length="167" mass="19168">MANRKKGGGTVEAVWDLCEPIVKGFGLELWDVRYLKEGAQWYLRVYIDRQEGVTIEDCENVSRAIDEPLDRLDPVDQSYCLEVCSPGLERELVRPEHFQRFEGWPVMVKLIRPLDSGEREFNGVLGTYENGVFDLWVNETDVISLAKKDTVFVKLDDFDDDFGGAEE</sequence>
<evidence type="ECO:0000313" key="5">
    <source>
        <dbReference type="EMBL" id="RGQ37776.1"/>
    </source>
</evidence>
<dbReference type="InterPro" id="IPR003728">
    <property type="entry name" value="Ribosome_maturation_RimP"/>
</dbReference>
<evidence type="ECO:0000256" key="1">
    <source>
        <dbReference type="ARBA" id="ARBA00022490"/>
    </source>
</evidence>
<dbReference type="Pfam" id="PF02576">
    <property type="entry name" value="RimP_N"/>
    <property type="match status" value="1"/>
</dbReference>
<dbReference type="SUPFAM" id="SSF74942">
    <property type="entry name" value="YhbC-like, C-terminal domain"/>
    <property type="match status" value="1"/>
</dbReference>
<comment type="subcellular location">
    <subcellularLocation>
        <location evidence="3">Cytoplasm</location>
    </subcellularLocation>
</comment>
<dbReference type="InterPro" id="IPR036847">
    <property type="entry name" value="RimP_C_sf"/>
</dbReference>
<dbReference type="GO" id="GO:0005829">
    <property type="term" value="C:cytosol"/>
    <property type="evidence" value="ECO:0007669"/>
    <property type="project" value="TreeGrafter"/>
</dbReference>
<evidence type="ECO:0000313" key="6">
    <source>
        <dbReference type="Proteomes" id="UP000284751"/>
    </source>
</evidence>
<feature type="domain" description="Ribosome maturation factor RimP N-terminal" evidence="4">
    <location>
        <begin position="17"/>
        <end position="89"/>
    </location>
</feature>
<evidence type="ECO:0000256" key="2">
    <source>
        <dbReference type="ARBA" id="ARBA00022517"/>
    </source>
</evidence>
<dbReference type="AlphaFoldDB" id="A0A412AVR1"/>
<comment type="caution">
    <text evidence="5">The sequence shown here is derived from an EMBL/GenBank/DDBJ whole genome shotgun (WGS) entry which is preliminary data.</text>
</comment>
<dbReference type="PANTHER" id="PTHR33867:SF1">
    <property type="entry name" value="RIBOSOME MATURATION FACTOR RIMP"/>
    <property type="match status" value="1"/>
</dbReference>
<keyword evidence="2 3" id="KW-0690">Ribosome biogenesis</keyword>
<dbReference type="InterPro" id="IPR035956">
    <property type="entry name" value="RimP_N_sf"/>
</dbReference>
<gene>
    <name evidence="3" type="primary">rimP</name>
    <name evidence="5" type="ORF">DWY99_10395</name>
</gene>
<evidence type="ECO:0000259" key="4">
    <source>
        <dbReference type="Pfam" id="PF02576"/>
    </source>
</evidence>
<dbReference type="InterPro" id="IPR028998">
    <property type="entry name" value="RimP_C"/>
</dbReference>
<protein>
    <recommendedName>
        <fullName evidence="3">Ribosome maturation factor RimP</fullName>
    </recommendedName>
</protein>
<reference evidence="5 6" key="1">
    <citation type="submission" date="2018-08" db="EMBL/GenBank/DDBJ databases">
        <title>A genome reference for cultivated species of the human gut microbiota.</title>
        <authorList>
            <person name="Zou Y."/>
            <person name="Xue W."/>
            <person name="Luo G."/>
        </authorList>
    </citation>
    <scope>NUCLEOTIDE SEQUENCE [LARGE SCALE GENOMIC DNA]</scope>
    <source>
        <strain evidence="5 6">AF28-26</strain>
    </source>
</reference>
<dbReference type="SUPFAM" id="SSF75420">
    <property type="entry name" value="YhbC-like, N-terminal domain"/>
    <property type="match status" value="1"/>
</dbReference>
<comment type="function">
    <text evidence="3">Required for maturation of 30S ribosomal subunits.</text>
</comment>
<organism evidence="5 6">
    <name type="scientific">[Clostridium] leptum</name>
    <dbReference type="NCBI Taxonomy" id="1535"/>
    <lineage>
        <taxon>Bacteria</taxon>
        <taxon>Bacillati</taxon>
        <taxon>Bacillota</taxon>
        <taxon>Clostridia</taxon>
        <taxon>Eubacteriales</taxon>
        <taxon>Oscillospiraceae</taxon>
        <taxon>Oscillospiraceae incertae sedis</taxon>
    </lineage>
</organism>
<name>A0A412AVR1_9FIRM</name>
<proteinExistence type="inferred from homology"/>
<dbReference type="CDD" id="cd01734">
    <property type="entry name" value="YlxS_C"/>
    <property type="match status" value="1"/>
</dbReference>
<evidence type="ECO:0000256" key="3">
    <source>
        <dbReference type="HAMAP-Rule" id="MF_01077"/>
    </source>
</evidence>
<dbReference type="PANTHER" id="PTHR33867">
    <property type="entry name" value="RIBOSOME MATURATION FACTOR RIMP"/>
    <property type="match status" value="1"/>
</dbReference>
<comment type="similarity">
    <text evidence="3">Belongs to the RimP family.</text>
</comment>
<dbReference type="FunFam" id="3.30.300.70:FF:000001">
    <property type="entry name" value="Ribosome maturation factor RimP"/>
    <property type="match status" value="1"/>
</dbReference>
<accession>A0A412AVR1</accession>
<dbReference type="HAMAP" id="MF_01077">
    <property type="entry name" value="RimP"/>
    <property type="match status" value="1"/>
</dbReference>
<dbReference type="GO" id="GO:0000028">
    <property type="term" value="P:ribosomal small subunit assembly"/>
    <property type="evidence" value="ECO:0007669"/>
    <property type="project" value="TreeGrafter"/>
</dbReference>
<keyword evidence="1 3" id="KW-0963">Cytoplasm</keyword>
<dbReference type="InterPro" id="IPR028989">
    <property type="entry name" value="RimP_N"/>
</dbReference>
<dbReference type="EMBL" id="QRTC01000044">
    <property type="protein sequence ID" value="RGQ37776.1"/>
    <property type="molecule type" value="Genomic_DNA"/>
</dbReference>
<dbReference type="Proteomes" id="UP000284751">
    <property type="component" value="Unassembled WGS sequence"/>
</dbReference>